<dbReference type="GO" id="GO:0003677">
    <property type="term" value="F:DNA binding"/>
    <property type="evidence" value="ECO:0007669"/>
    <property type="project" value="InterPro"/>
</dbReference>
<name>A0A8S5M126_9CAUD</name>
<dbReference type="Gene3D" id="1.10.260.40">
    <property type="entry name" value="lambda repressor-like DNA-binding domains"/>
    <property type="match status" value="1"/>
</dbReference>
<dbReference type="CDD" id="cd00093">
    <property type="entry name" value="HTH_XRE"/>
    <property type="match status" value="1"/>
</dbReference>
<evidence type="ECO:0000259" key="1">
    <source>
        <dbReference type="PROSITE" id="PS50943"/>
    </source>
</evidence>
<dbReference type="PROSITE" id="PS50943">
    <property type="entry name" value="HTH_CROC1"/>
    <property type="match status" value="1"/>
</dbReference>
<dbReference type="InterPro" id="IPR001387">
    <property type="entry name" value="Cro/C1-type_HTH"/>
</dbReference>
<dbReference type="Pfam" id="PF01381">
    <property type="entry name" value="HTH_3"/>
    <property type="match status" value="1"/>
</dbReference>
<feature type="domain" description="HTH cro/C1-type" evidence="1">
    <location>
        <begin position="12"/>
        <end position="64"/>
    </location>
</feature>
<reference evidence="2" key="1">
    <citation type="journal article" date="2021" name="Proc. Natl. Acad. Sci. U.S.A.">
        <title>A Catalog of Tens of Thousands of Viruses from Human Metagenomes Reveals Hidden Associations with Chronic Diseases.</title>
        <authorList>
            <person name="Tisza M.J."/>
            <person name="Buck C.B."/>
        </authorList>
    </citation>
    <scope>NUCLEOTIDE SEQUENCE</scope>
    <source>
        <strain evidence="2">CtIi96</strain>
    </source>
</reference>
<dbReference type="EMBL" id="BK014795">
    <property type="protein sequence ID" value="DAD76025.1"/>
    <property type="molecule type" value="Genomic_DNA"/>
</dbReference>
<dbReference type="SUPFAM" id="SSF47413">
    <property type="entry name" value="lambda repressor-like DNA-binding domains"/>
    <property type="match status" value="1"/>
</dbReference>
<proteinExistence type="predicted"/>
<organism evidence="2">
    <name type="scientific">Podoviridae sp. ctIi96</name>
    <dbReference type="NCBI Taxonomy" id="2826550"/>
    <lineage>
        <taxon>Viruses</taxon>
        <taxon>Duplodnaviria</taxon>
        <taxon>Heunggongvirae</taxon>
        <taxon>Uroviricota</taxon>
        <taxon>Caudoviricetes</taxon>
    </lineage>
</organism>
<protein>
    <submittedName>
        <fullName evidence="2">Helix-turn-helix domain protein</fullName>
    </submittedName>
</protein>
<sequence length="93" mass="10487">MHKFKYNSMNRIKDILKEKSITQIELADKLNVSRSSIVKTLAGNPSQETLEKIASALEVPMWQLFASPSEVQKETDGGYKCPNCGYPLKIKVE</sequence>
<evidence type="ECO:0000313" key="2">
    <source>
        <dbReference type="EMBL" id="DAD76025.1"/>
    </source>
</evidence>
<dbReference type="InterPro" id="IPR010982">
    <property type="entry name" value="Lambda_DNA-bd_dom_sf"/>
</dbReference>
<accession>A0A8S5M126</accession>
<dbReference type="SMART" id="SM00530">
    <property type="entry name" value="HTH_XRE"/>
    <property type="match status" value="1"/>
</dbReference>